<dbReference type="InterPro" id="IPR050194">
    <property type="entry name" value="Glycosyltransferase_grp1"/>
</dbReference>
<name>A0A4S4BZI3_9BACI</name>
<dbReference type="EMBL" id="SSNT01000006">
    <property type="protein sequence ID" value="THF80613.1"/>
    <property type="molecule type" value="Genomic_DNA"/>
</dbReference>
<dbReference type="Proteomes" id="UP000310334">
    <property type="component" value="Unassembled WGS sequence"/>
</dbReference>
<protein>
    <submittedName>
        <fullName evidence="3">Glycosyltransferase family 4 protein</fullName>
    </submittedName>
</protein>
<dbReference type="InterPro" id="IPR028098">
    <property type="entry name" value="Glyco_trans_4-like_N"/>
</dbReference>
<dbReference type="PANTHER" id="PTHR45947">
    <property type="entry name" value="SULFOQUINOVOSYL TRANSFERASE SQD2"/>
    <property type="match status" value="1"/>
</dbReference>
<organism evidence="3 4">
    <name type="scientific">Metabacillus sediminilitoris</name>
    <dbReference type="NCBI Taxonomy" id="2567941"/>
    <lineage>
        <taxon>Bacteria</taxon>
        <taxon>Bacillati</taxon>
        <taxon>Bacillota</taxon>
        <taxon>Bacilli</taxon>
        <taxon>Bacillales</taxon>
        <taxon>Bacillaceae</taxon>
        <taxon>Metabacillus</taxon>
    </lineage>
</organism>
<feature type="domain" description="Glycosyltransferase subfamily 4-like N-terminal" evidence="2">
    <location>
        <begin position="24"/>
        <end position="194"/>
    </location>
</feature>
<gene>
    <name evidence="3" type="ORF">E6W99_09445</name>
</gene>
<keyword evidence="3" id="KW-0808">Transferase</keyword>
<evidence type="ECO:0000259" key="2">
    <source>
        <dbReference type="Pfam" id="PF13439"/>
    </source>
</evidence>
<dbReference type="Gene3D" id="3.40.50.2000">
    <property type="entry name" value="Glycogen Phosphorylase B"/>
    <property type="match status" value="2"/>
</dbReference>
<dbReference type="SUPFAM" id="SSF53756">
    <property type="entry name" value="UDP-Glycosyltransferase/glycogen phosphorylase"/>
    <property type="match status" value="1"/>
</dbReference>
<dbReference type="PANTHER" id="PTHR45947:SF3">
    <property type="entry name" value="SULFOQUINOVOSYL TRANSFERASE SQD2"/>
    <property type="match status" value="1"/>
</dbReference>
<accession>A0A4S4BZI3</accession>
<dbReference type="Pfam" id="PF13439">
    <property type="entry name" value="Glyco_transf_4"/>
    <property type="match status" value="1"/>
</dbReference>
<evidence type="ECO:0000313" key="3">
    <source>
        <dbReference type="EMBL" id="THF80613.1"/>
    </source>
</evidence>
<evidence type="ECO:0000313" key="4">
    <source>
        <dbReference type="Proteomes" id="UP000310334"/>
    </source>
</evidence>
<keyword evidence="4" id="KW-1185">Reference proteome</keyword>
<proteinExistence type="predicted"/>
<feature type="domain" description="Glycosyl transferase family 1" evidence="1">
    <location>
        <begin position="206"/>
        <end position="365"/>
    </location>
</feature>
<sequence>MLPLKSDLVATVLLLTTEYGEHIIGGLGRHVTDLTIEGSKCGITYIVITVSQDNYESYTIENGIHVYRLLPWQKTSKDFLEYIRNINFRFTQFVLQELDYTFDLIHAHDWLMGIAANHIKKTLNLPLLSTIHATETGRKLGMIDTISKTIIEYESNLIRNSNHIIVCSLYMKNVLKNELSCQTNKIEVIPNGIIPSNYQSVLEREEAFKSFSFINSPFILAMGRLVKEKGFHLLIQAFSEIVDDYPDLYLVIAGVGPYQNELIQLAMDLHIENKIKFPGFVNEQERNTLLSRCEIVVVPSLYEPFGIISLEGMIAAKPVVSFNIGGLAEILAHNRGLIVNELSSKCLGEILQSYLLQPLKYNNMVMSGFEAASSQYNLSNLIYHTVELYRKITNKR</sequence>
<dbReference type="InterPro" id="IPR001296">
    <property type="entry name" value="Glyco_trans_1"/>
</dbReference>
<evidence type="ECO:0000259" key="1">
    <source>
        <dbReference type="Pfam" id="PF00534"/>
    </source>
</evidence>
<dbReference type="OrthoDB" id="9803279at2"/>
<comment type="caution">
    <text evidence="3">The sequence shown here is derived from an EMBL/GenBank/DDBJ whole genome shotgun (WGS) entry which is preliminary data.</text>
</comment>
<dbReference type="GO" id="GO:0016757">
    <property type="term" value="F:glycosyltransferase activity"/>
    <property type="evidence" value="ECO:0007669"/>
    <property type="project" value="InterPro"/>
</dbReference>
<dbReference type="AlphaFoldDB" id="A0A4S4BZI3"/>
<dbReference type="CDD" id="cd03801">
    <property type="entry name" value="GT4_PimA-like"/>
    <property type="match status" value="1"/>
</dbReference>
<dbReference type="Pfam" id="PF00534">
    <property type="entry name" value="Glycos_transf_1"/>
    <property type="match status" value="1"/>
</dbReference>
<reference evidence="3 4" key="1">
    <citation type="submission" date="2019-04" db="EMBL/GenBank/DDBJ databases">
        <title>Bacillus sediminilitoris sp. nov., isolated from a tidal flat sediment on the East China Sea.</title>
        <authorList>
            <person name="Wei Y."/>
            <person name="Mao H."/>
            <person name="Fang J."/>
        </authorList>
    </citation>
    <scope>NUCLEOTIDE SEQUENCE [LARGE SCALE GENOMIC DNA]</scope>
    <source>
        <strain evidence="3 4">DSL-17</strain>
    </source>
</reference>